<sequence length="447" mass="49552">MSKSIEEDDWSDSDEEAYSDVETSVNLGIPDGPLDAEGDACDAAVSRIGGRPVRYVLHVYCNTISNPPFHFSEGFPSFRRAIDNLLAMQKLPMDRALYVWGCSRSECQGKVGSVRAWRGLRYNEEYAKKLEKKLARKREQEEAKRKAEEAEKAKATTKATNPFSMKNSNGPASPFGLGAQIFGSQTVSSDQSTAEDGKEEGPKEEEDSDSESIASEESLITAMASTSLNDADSPWRASPAYPSLYLSTASEYLPAQPKTGSATKISADAGMGDEKDGLATWASEAYENSLEVDHVFDRFSKRVSFEGEQCIRYELGGTPLPFASDATFDKLFPKPPEAPLPVTKADFKVVHQVKRTYKPAIQACEHCKGPRVFECQLMPNLINVLQTKDSGKTMTDEERRKHVQRVLKGGSERGMTWGTCMIFSCKNDCYEGKEGWREEVVLVQWDT</sequence>
<keyword evidence="4" id="KW-1185">Reference proteome</keyword>
<feature type="region of interest" description="Disordered" evidence="1">
    <location>
        <begin position="137"/>
        <end position="214"/>
    </location>
</feature>
<accession>A0AAW0DX75</accession>
<gene>
    <name evidence="3" type="ORF">VNI00_002763</name>
</gene>
<feature type="compositionally biased region" description="Polar residues" evidence="1">
    <location>
        <begin position="182"/>
        <end position="192"/>
    </location>
</feature>
<dbReference type="EMBL" id="JAYKXP010000007">
    <property type="protein sequence ID" value="KAK7056211.1"/>
    <property type="molecule type" value="Genomic_DNA"/>
</dbReference>
<organism evidence="3 4">
    <name type="scientific">Paramarasmius palmivorus</name>
    <dbReference type="NCBI Taxonomy" id="297713"/>
    <lineage>
        <taxon>Eukaryota</taxon>
        <taxon>Fungi</taxon>
        <taxon>Dikarya</taxon>
        <taxon>Basidiomycota</taxon>
        <taxon>Agaricomycotina</taxon>
        <taxon>Agaricomycetes</taxon>
        <taxon>Agaricomycetidae</taxon>
        <taxon>Agaricales</taxon>
        <taxon>Marasmiineae</taxon>
        <taxon>Marasmiaceae</taxon>
        <taxon>Paramarasmius</taxon>
    </lineage>
</organism>
<dbReference type="Proteomes" id="UP001383192">
    <property type="component" value="Unassembled WGS sequence"/>
</dbReference>
<evidence type="ECO:0000259" key="2">
    <source>
        <dbReference type="Pfam" id="PF04194"/>
    </source>
</evidence>
<evidence type="ECO:0000256" key="1">
    <source>
        <dbReference type="SAM" id="MobiDB-lite"/>
    </source>
</evidence>
<dbReference type="InterPro" id="IPR007320">
    <property type="entry name" value="PDCD2_C"/>
</dbReference>
<feature type="domain" description="Programmed cell death protein 2 C-terminal" evidence="2">
    <location>
        <begin position="293"/>
        <end position="445"/>
    </location>
</feature>
<proteinExistence type="predicted"/>
<dbReference type="GO" id="GO:0005737">
    <property type="term" value="C:cytoplasm"/>
    <property type="evidence" value="ECO:0007669"/>
    <property type="project" value="InterPro"/>
</dbReference>
<name>A0AAW0DX75_9AGAR</name>
<comment type="caution">
    <text evidence="3">The sequence shown here is derived from an EMBL/GenBank/DDBJ whole genome shotgun (WGS) entry which is preliminary data.</text>
</comment>
<evidence type="ECO:0000313" key="3">
    <source>
        <dbReference type="EMBL" id="KAK7056211.1"/>
    </source>
</evidence>
<reference evidence="3 4" key="1">
    <citation type="submission" date="2024-01" db="EMBL/GenBank/DDBJ databases">
        <title>A draft genome for a cacao thread blight-causing isolate of Paramarasmius palmivorus.</title>
        <authorList>
            <person name="Baruah I.K."/>
            <person name="Bukari Y."/>
            <person name="Amoako-Attah I."/>
            <person name="Meinhardt L.W."/>
            <person name="Bailey B.A."/>
            <person name="Cohen S.P."/>
        </authorList>
    </citation>
    <scope>NUCLEOTIDE SEQUENCE [LARGE SCALE GENOMIC DNA]</scope>
    <source>
        <strain evidence="3 4">GH-12</strain>
    </source>
</reference>
<dbReference type="PANTHER" id="PTHR47524">
    <property type="entry name" value="20S RRNA ACCUMULATION PROTEIN 4"/>
    <property type="match status" value="1"/>
</dbReference>
<dbReference type="PANTHER" id="PTHR47524:SF1">
    <property type="entry name" value="20S RRNA ACCUMULATION PROTEIN 4"/>
    <property type="match status" value="1"/>
</dbReference>
<feature type="compositionally biased region" description="Polar residues" evidence="1">
    <location>
        <begin position="161"/>
        <end position="171"/>
    </location>
</feature>
<dbReference type="Pfam" id="PF04194">
    <property type="entry name" value="PDCD2_C"/>
    <property type="match status" value="1"/>
</dbReference>
<feature type="compositionally biased region" description="Basic and acidic residues" evidence="1">
    <location>
        <begin position="137"/>
        <end position="154"/>
    </location>
</feature>
<protein>
    <recommendedName>
        <fullName evidence="2">Programmed cell death protein 2 C-terminal domain-containing protein</fullName>
    </recommendedName>
</protein>
<dbReference type="AlphaFoldDB" id="A0AAW0DX75"/>
<evidence type="ECO:0000313" key="4">
    <source>
        <dbReference type="Proteomes" id="UP001383192"/>
    </source>
</evidence>
<dbReference type="GO" id="GO:0030490">
    <property type="term" value="P:maturation of SSU-rRNA"/>
    <property type="evidence" value="ECO:0007669"/>
    <property type="project" value="TreeGrafter"/>
</dbReference>